<feature type="domain" description="Alpha-D-phosphohexomutase alpha/beta/alpha" evidence="14">
    <location>
        <begin position="16"/>
        <end position="156"/>
    </location>
</feature>
<evidence type="ECO:0000256" key="5">
    <source>
        <dbReference type="ARBA" id="ARBA00022526"/>
    </source>
</evidence>
<dbReference type="PROSITE" id="PS00710">
    <property type="entry name" value="PGM_PMM"/>
    <property type="match status" value="1"/>
</dbReference>
<keyword evidence="8 13" id="KW-0460">Magnesium</keyword>
<dbReference type="FunFam" id="3.40.120.10:FF:000009">
    <property type="entry name" value="Phosphoglucomutase, cytoplasmic 1"/>
    <property type="match status" value="1"/>
</dbReference>
<keyword evidence="6" id="KW-0597">Phosphoprotein</keyword>
<dbReference type="InterPro" id="IPR045244">
    <property type="entry name" value="PGM"/>
</dbReference>
<dbReference type="InterPro" id="IPR016055">
    <property type="entry name" value="A-D-PHexomutase_a/b/a-I/II/III"/>
</dbReference>
<reference evidence="17" key="1">
    <citation type="submission" date="2023-02" db="EMBL/GenBank/DDBJ databases">
        <title>Identification and recombinant expression of a fungal hydrolase from Papiliotrema laurentii that hydrolyzes apple cutin and clears colloidal polyester polyurethane.</title>
        <authorList>
            <consortium name="DOE Joint Genome Institute"/>
            <person name="Roman V.A."/>
            <person name="Bojanowski C."/>
            <person name="Crable B.R."/>
            <person name="Wagner D.N."/>
            <person name="Hung C.S."/>
            <person name="Nadeau L.J."/>
            <person name="Schratz L."/>
            <person name="Haridas S."/>
            <person name="Pangilinan J."/>
            <person name="Lipzen A."/>
            <person name="Na H."/>
            <person name="Yan M."/>
            <person name="Ng V."/>
            <person name="Grigoriev I.V."/>
            <person name="Spatafora J.W."/>
            <person name="Barlow D."/>
            <person name="Biffinger J."/>
            <person name="Kelley-Loughnane N."/>
            <person name="Varaljay V.A."/>
            <person name="Crookes-Goodson W.J."/>
        </authorList>
    </citation>
    <scope>NUCLEOTIDE SEQUENCE</scope>
    <source>
        <strain evidence="17">5307AH</strain>
    </source>
</reference>
<dbReference type="Pfam" id="PF02880">
    <property type="entry name" value="PGM_PMM_III"/>
    <property type="match status" value="1"/>
</dbReference>
<feature type="domain" description="Alpha-D-phosphohexomutase alpha/beta/alpha" evidence="15">
    <location>
        <begin position="211"/>
        <end position="291"/>
    </location>
</feature>
<dbReference type="CDD" id="cd03085">
    <property type="entry name" value="PGM1"/>
    <property type="match status" value="1"/>
</dbReference>
<dbReference type="InterPro" id="IPR005846">
    <property type="entry name" value="A-D-PHexomutase_a/b/a-III"/>
</dbReference>
<dbReference type="FunFam" id="3.40.120.10:FF:000004">
    <property type="entry name" value="Phosphoglucomutase 5"/>
    <property type="match status" value="1"/>
</dbReference>
<keyword evidence="9" id="KW-0413">Isomerase</keyword>
<dbReference type="InterPro" id="IPR005845">
    <property type="entry name" value="A-D-PHexomutase_a/b/a-II"/>
</dbReference>
<evidence type="ECO:0000256" key="10">
    <source>
        <dbReference type="ARBA" id="ARBA00023277"/>
    </source>
</evidence>
<keyword evidence="5" id="KW-0313">Glucose metabolism</keyword>
<dbReference type="Pfam" id="PF02879">
    <property type="entry name" value="PGM_PMM_II"/>
    <property type="match status" value="1"/>
</dbReference>
<dbReference type="GO" id="GO:0000287">
    <property type="term" value="F:magnesium ion binding"/>
    <property type="evidence" value="ECO:0007669"/>
    <property type="project" value="InterPro"/>
</dbReference>
<evidence type="ECO:0000256" key="6">
    <source>
        <dbReference type="ARBA" id="ARBA00022553"/>
    </source>
</evidence>
<accession>A0AAD9FT65</accession>
<dbReference type="GO" id="GO:0005829">
    <property type="term" value="C:cytosol"/>
    <property type="evidence" value="ECO:0007669"/>
    <property type="project" value="TreeGrafter"/>
</dbReference>
<evidence type="ECO:0000313" key="17">
    <source>
        <dbReference type="EMBL" id="KAK1925676.1"/>
    </source>
</evidence>
<dbReference type="Pfam" id="PF24947">
    <property type="entry name" value="PGM1_C_vert_fung"/>
    <property type="match status" value="1"/>
</dbReference>
<evidence type="ECO:0000256" key="4">
    <source>
        <dbReference type="ARBA" id="ARBA00012728"/>
    </source>
</evidence>
<dbReference type="Proteomes" id="UP001182556">
    <property type="component" value="Unassembled WGS sequence"/>
</dbReference>
<comment type="catalytic activity">
    <reaction evidence="1">
        <text>alpha-D-glucose 1-phosphate = alpha-D-glucose 6-phosphate</text>
        <dbReference type="Rhea" id="RHEA:23536"/>
        <dbReference type="ChEBI" id="CHEBI:58225"/>
        <dbReference type="ChEBI" id="CHEBI:58601"/>
        <dbReference type="EC" id="5.4.2.2"/>
    </reaction>
</comment>
<dbReference type="PANTHER" id="PTHR22573:SF2">
    <property type="entry name" value="PHOSPHOGLUCOMUTASE"/>
    <property type="match status" value="1"/>
</dbReference>
<dbReference type="SUPFAM" id="SSF55957">
    <property type="entry name" value="Phosphoglucomutase, C-terminal domain"/>
    <property type="match status" value="1"/>
</dbReference>
<dbReference type="FunFam" id="3.30.310.50:FF:000002">
    <property type="entry name" value="Phosphoglucomutase 5"/>
    <property type="match status" value="1"/>
</dbReference>
<dbReference type="InterPro" id="IPR005844">
    <property type="entry name" value="A-D-PHexomutase_a/b/a-I"/>
</dbReference>
<evidence type="ECO:0000256" key="8">
    <source>
        <dbReference type="ARBA" id="ARBA00022842"/>
    </source>
</evidence>
<evidence type="ECO:0000256" key="7">
    <source>
        <dbReference type="ARBA" id="ARBA00022723"/>
    </source>
</evidence>
<sequence length="570" mass="61940">MSVKINTVQTKAYAGQKPGTSGLRKKVKVFQQEHYTENFVQAIFSAMPGGSEGKTIVVGGDGRYFSPEASQIILKIAAANGIKHVILGKDSILSTPAVSALIRSLKTDGGILLTASHNPGGPDNDFGIKFNTANGGPAPEDVTNSIYKITEDIKEYKTVDLPDLDLSKIGEFEHGPLKVTIVDPVSNYLELLQSIFDFDMIKNWLHNTTPKPTVLFDALNGVTGPYGRAIFVEALGLDESSIQNCVPLPDFGGSHPDPNLTYAHELVERVDKENIEFGAASDGDGDRNMIYGKNAFVTPSDSVAIIADWAEKAIPYFKSGVKGLARSMPTSGAIDLVAKEKGLEVFEVPTGWKFFGNLMDAGRLSICGEESFGTGSDHIREKDGVWAIVAWLSILAAANKEKPGSGINDVLMQHWKKYGRSFFSRYDYEECESEGAEAMIDHLRKLFSASDFPGTELKATTSDAKFKVASADDFSYTDPIDGSVSTKQGLYIKFEDGSRIIFRLSGTGSSGATVRLYVEKYSKDESEYGKDAQEGLKPLIEVALAISKLKEYTGRDKPNVITVSLPAFRL</sequence>
<keyword evidence="18" id="KW-1185">Reference proteome</keyword>
<dbReference type="NCBIfam" id="NF005737">
    <property type="entry name" value="PRK07564.1-1"/>
    <property type="match status" value="1"/>
</dbReference>
<evidence type="ECO:0000256" key="11">
    <source>
        <dbReference type="ARBA" id="ARBA00049318"/>
    </source>
</evidence>
<dbReference type="AlphaFoldDB" id="A0AAD9FT65"/>
<evidence type="ECO:0000256" key="2">
    <source>
        <dbReference type="ARBA" id="ARBA00001946"/>
    </source>
</evidence>
<dbReference type="EMBL" id="JAODAN010000003">
    <property type="protein sequence ID" value="KAK1925676.1"/>
    <property type="molecule type" value="Genomic_DNA"/>
</dbReference>
<comment type="catalytic activity">
    <reaction evidence="12">
        <text>O-phospho-L-seryl-[protein] + alpha-D-glucose 1-phosphate = alpha-D-glucose 1,6-bisphosphate + L-seryl-[protein]</text>
        <dbReference type="Rhea" id="RHEA:68748"/>
        <dbReference type="Rhea" id="RHEA-COMP:9863"/>
        <dbReference type="Rhea" id="RHEA-COMP:11604"/>
        <dbReference type="ChEBI" id="CHEBI:29999"/>
        <dbReference type="ChEBI" id="CHEBI:58392"/>
        <dbReference type="ChEBI" id="CHEBI:58601"/>
        <dbReference type="ChEBI" id="CHEBI:83421"/>
    </reaction>
</comment>
<evidence type="ECO:0000259" key="14">
    <source>
        <dbReference type="Pfam" id="PF02878"/>
    </source>
</evidence>
<comment type="catalytic activity">
    <reaction evidence="11">
        <text>alpha-D-glucose 1,6-bisphosphate + L-seryl-[protein] = O-phospho-L-seryl-[protein] + alpha-D-glucose 6-phosphate</text>
        <dbReference type="Rhea" id="RHEA:68752"/>
        <dbReference type="Rhea" id="RHEA-COMP:9863"/>
        <dbReference type="Rhea" id="RHEA-COMP:11604"/>
        <dbReference type="ChEBI" id="CHEBI:29999"/>
        <dbReference type="ChEBI" id="CHEBI:58225"/>
        <dbReference type="ChEBI" id="CHEBI:58392"/>
        <dbReference type="ChEBI" id="CHEBI:83421"/>
    </reaction>
</comment>
<name>A0AAD9FT65_PAPLA</name>
<evidence type="ECO:0000259" key="16">
    <source>
        <dbReference type="Pfam" id="PF02880"/>
    </source>
</evidence>
<keyword evidence="7 13" id="KW-0479">Metal-binding</keyword>
<dbReference type="Gene3D" id="3.30.310.50">
    <property type="entry name" value="Alpha-D-phosphohexomutase, C-terminal domain"/>
    <property type="match status" value="1"/>
</dbReference>
<evidence type="ECO:0000256" key="9">
    <source>
        <dbReference type="ARBA" id="ARBA00023235"/>
    </source>
</evidence>
<organism evidence="17 18">
    <name type="scientific">Papiliotrema laurentii</name>
    <name type="common">Cryptococcus laurentii</name>
    <dbReference type="NCBI Taxonomy" id="5418"/>
    <lineage>
        <taxon>Eukaryota</taxon>
        <taxon>Fungi</taxon>
        <taxon>Dikarya</taxon>
        <taxon>Basidiomycota</taxon>
        <taxon>Agaricomycotina</taxon>
        <taxon>Tremellomycetes</taxon>
        <taxon>Tremellales</taxon>
        <taxon>Rhynchogastremaceae</taxon>
        <taxon>Papiliotrema</taxon>
    </lineage>
</organism>
<dbReference type="FunFam" id="3.40.120.10:FF:000005">
    <property type="entry name" value="Phosphoglucomutase 5"/>
    <property type="match status" value="1"/>
</dbReference>
<dbReference type="PRINTS" id="PR00509">
    <property type="entry name" value="PGMPMM"/>
</dbReference>
<dbReference type="SUPFAM" id="SSF53738">
    <property type="entry name" value="Phosphoglucomutase, first 3 domains"/>
    <property type="match status" value="3"/>
</dbReference>
<keyword evidence="10" id="KW-0119">Carbohydrate metabolism</keyword>
<dbReference type="Gene3D" id="3.40.120.10">
    <property type="entry name" value="Alpha-D-Glucose-1,6-Bisphosphate, subunit A, domain 3"/>
    <property type="match status" value="3"/>
</dbReference>
<evidence type="ECO:0000256" key="3">
    <source>
        <dbReference type="ARBA" id="ARBA00010231"/>
    </source>
</evidence>
<dbReference type="InterPro" id="IPR005841">
    <property type="entry name" value="Alpha-D-phosphohexomutase_SF"/>
</dbReference>
<protein>
    <recommendedName>
        <fullName evidence="4">phosphoglucomutase (alpha-D-glucose-1,6-bisphosphate-dependent)</fullName>
        <ecNumber evidence="4">5.4.2.2</ecNumber>
    </recommendedName>
</protein>
<dbReference type="GO" id="GO:0006006">
    <property type="term" value="P:glucose metabolic process"/>
    <property type="evidence" value="ECO:0007669"/>
    <property type="project" value="UniProtKB-KW"/>
</dbReference>
<dbReference type="InterPro" id="IPR036900">
    <property type="entry name" value="A-D-PHexomutase_C_sf"/>
</dbReference>
<dbReference type="EC" id="5.4.2.2" evidence="4"/>
<dbReference type="Pfam" id="PF02878">
    <property type="entry name" value="PGM_PMM_I"/>
    <property type="match status" value="1"/>
</dbReference>
<evidence type="ECO:0000259" key="15">
    <source>
        <dbReference type="Pfam" id="PF02879"/>
    </source>
</evidence>
<evidence type="ECO:0000313" key="18">
    <source>
        <dbReference type="Proteomes" id="UP001182556"/>
    </source>
</evidence>
<gene>
    <name evidence="17" type="ORF">DB88DRAFT_484720</name>
</gene>
<dbReference type="InterPro" id="IPR016066">
    <property type="entry name" value="A-D-PHexomutase_CS"/>
</dbReference>
<evidence type="ECO:0000256" key="1">
    <source>
        <dbReference type="ARBA" id="ARBA00000443"/>
    </source>
</evidence>
<comment type="similarity">
    <text evidence="3 13">Belongs to the phosphohexose mutase family.</text>
</comment>
<comment type="cofactor">
    <cofactor evidence="2">
        <name>Mg(2+)</name>
        <dbReference type="ChEBI" id="CHEBI:18420"/>
    </cofactor>
</comment>
<evidence type="ECO:0000256" key="12">
    <source>
        <dbReference type="ARBA" id="ARBA00049409"/>
    </source>
</evidence>
<dbReference type="PANTHER" id="PTHR22573">
    <property type="entry name" value="PHOSPHOHEXOMUTASE FAMILY MEMBER"/>
    <property type="match status" value="1"/>
</dbReference>
<proteinExistence type="inferred from homology"/>
<evidence type="ECO:0000256" key="13">
    <source>
        <dbReference type="RuleBase" id="RU004326"/>
    </source>
</evidence>
<feature type="domain" description="Alpha-D-phosphohexomutase alpha/beta/alpha" evidence="16">
    <location>
        <begin position="302"/>
        <end position="418"/>
    </location>
</feature>
<comment type="caution">
    <text evidence="17">The sequence shown here is derived from an EMBL/GenBank/DDBJ whole genome shotgun (WGS) entry which is preliminary data.</text>
</comment>
<dbReference type="GO" id="GO:0004614">
    <property type="term" value="F:phosphoglucomutase activity"/>
    <property type="evidence" value="ECO:0007669"/>
    <property type="project" value="UniProtKB-EC"/>
</dbReference>